<organism evidence="2 3">
    <name type="scientific">Actinophytocola xinjiangensis</name>
    <dbReference type="NCBI Taxonomy" id="485602"/>
    <lineage>
        <taxon>Bacteria</taxon>
        <taxon>Bacillati</taxon>
        <taxon>Actinomycetota</taxon>
        <taxon>Actinomycetes</taxon>
        <taxon>Pseudonocardiales</taxon>
        <taxon>Pseudonocardiaceae</taxon>
    </lineage>
</organism>
<dbReference type="Gene3D" id="3.40.50.300">
    <property type="entry name" value="P-loop containing nucleotide triphosphate hydrolases"/>
    <property type="match status" value="1"/>
</dbReference>
<feature type="region of interest" description="Disordered" evidence="1">
    <location>
        <begin position="913"/>
        <end position="932"/>
    </location>
</feature>
<evidence type="ECO:0008006" key="4">
    <source>
        <dbReference type="Google" id="ProtNLM"/>
    </source>
</evidence>
<dbReference type="RefSeq" id="WP_075135983.1">
    <property type="nucleotide sequence ID" value="NZ_MSIF01000016.1"/>
</dbReference>
<keyword evidence="3" id="KW-1185">Reference proteome</keyword>
<dbReference type="PANTHER" id="PTHR19959:SF119">
    <property type="entry name" value="FUNGAL LIPASE-LIKE DOMAIN-CONTAINING PROTEIN"/>
    <property type="match status" value="1"/>
</dbReference>
<evidence type="ECO:0000313" key="3">
    <source>
        <dbReference type="Proteomes" id="UP000185696"/>
    </source>
</evidence>
<sequence>MVHDPEQSPDAVNNVVAGTVYGPVVQAGNIAGGVQINCGARRHVIEPVHEPDRPDATWLMDQPSRLLDARSQVVPFTGRDTELHALRDWRDRQDARCAVRLLHAPGGQGKTRLAAEFAKRSRDGWTVAQARVPDVVSGAGDAPDLAGGAGLLLIVDYADRWAHSELTRLLTDPVLHQRQAVRVLLIGRTVRWYAAIRAELAELRAATDDLPLPPLADDRSVMFAAARDRYAQPDLYDVPDASGIQPPTELGHDDFGLTLTLHMAALVAVDARKRGQRTPSAPHELSAYLLDREYQAWQQLHDAGDHGQDYRTRPAVMARTVFTAALVGAVSHDTGTRTLQAVDLPGHPQDLLLDHRFCYPPADRTLVLEPLYPDRLAEDFLGLLTPGHDLTAYDPDPWTGTVPATLLTTDGLRQATVNRAVTFLASAAARWPHLADAVLYPLLRQDPGLAIEAGGNALATLADLDLPIDVLDPVYVALPAGSRIDIDVGAAAITGAYVTRMLKVADDLEHRAELHIDYSNRLSSAGQRQQSLDHSWRAVECYRELCASDPTHEFNLARAAHNHAEGLAAVGLRDDALTYSRQAVSIRERLAASDRTAHLQDLARSVSSHAVRLAENGQRALALEYSRRSVDLNLELAEGDHPEHRRGLARSSDSHAARLAEVGRSAEALEHSERAVTLYRQLAASDPDADLKPLAQAHDHHSWWLAEAGRQEEALDHSRQAVEIFEKLTNVNRVAFLADLAAAVANLANRLAEAGQRDEALARSGEAVDLGEELVEGNRIAHLPRLAMFVSNHAVRLPDRAKALEWCWRAVELREELVNDHRAAHLPDLAASVGNYAQTLVKAGRLTEALGHSRRATELWEELAGDHRSAHLAALMAATHNHGVWLSLADHQDEAWHYTQRAMRLRAELARDHRAARPPDPAAPTPGLAPRLNDHADQLAWAGHNAEALELSSQTVEQYRALAGADPHTYLVDLATALAGYAQLRLQLKADLDAALSASDEALRTYRQLAAHDPDSFTDDTLDAAHTLAAVLKALGRPEQAERVHRDMTAEFGGSDASR</sequence>
<dbReference type="Proteomes" id="UP000185696">
    <property type="component" value="Unassembled WGS sequence"/>
</dbReference>
<comment type="caution">
    <text evidence="2">The sequence shown here is derived from an EMBL/GenBank/DDBJ whole genome shotgun (WGS) entry which is preliminary data.</text>
</comment>
<evidence type="ECO:0000313" key="2">
    <source>
        <dbReference type="EMBL" id="OLF07391.1"/>
    </source>
</evidence>
<protein>
    <recommendedName>
        <fullName evidence="4">Tetratricopeptide repeat protein</fullName>
    </recommendedName>
</protein>
<accession>A0A7Z0WHT8</accession>
<reference evidence="2 3" key="1">
    <citation type="submission" date="2016-12" db="EMBL/GenBank/DDBJ databases">
        <title>The draft genome sequence of Actinophytocola xinjiangensis.</title>
        <authorList>
            <person name="Wang W."/>
            <person name="Yuan L."/>
        </authorList>
    </citation>
    <scope>NUCLEOTIDE SEQUENCE [LARGE SCALE GENOMIC DNA]</scope>
    <source>
        <strain evidence="2 3">CGMCC 4.4663</strain>
    </source>
</reference>
<proteinExistence type="predicted"/>
<dbReference type="Gene3D" id="1.25.40.10">
    <property type="entry name" value="Tetratricopeptide repeat domain"/>
    <property type="match status" value="4"/>
</dbReference>
<dbReference type="InterPro" id="IPR027417">
    <property type="entry name" value="P-loop_NTPase"/>
</dbReference>
<name>A0A7Z0WHT8_9PSEU</name>
<gene>
    <name evidence="2" type="ORF">BLA60_27900</name>
</gene>
<dbReference type="PANTHER" id="PTHR19959">
    <property type="entry name" value="KINESIN LIGHT CHAIN"/>
    <property type="match status" value="1"/>
</dbReference>
<dbReference type="SUPFAM" id="SSF48452">
    <property type="entry name" value="TPR-like"/>
    <property type="match status" value="4"/>
</dbReference>
<dbReference type="AlphaFoldDB" id="A0A7Z0WHT8"/>
<dbReference type="InterPro" id="IPR011990">
    <property type="entry name" value="TPR-like_helical_dom_sf"/>
</dbReference>
<dbReference type="EMBL" id="MSIF01000016">
    <property type="protein sequence ID" value="OLF07391.1"/>
    <property type="molecule type" value="Genomic_DNA"/>
</dbReference>
<dbReference type="OrthoDB" id="8550139at2"/>
<evidence type="ECO:0000256" key="1">
    <source>
        <dbReference type="SAM" id="MobiDB-lite"/>
    </source>
</evidence>